<dbReference type="GO" id="GO:0016020">
    <property type="term" value="C:membrane"/>
    <property type="evidence" value="ECO:0007669"/>
    <property type="project" value="UniProtKB-SubCell"/>
</dbReference>
<reference evidence="10 11" key="1">
    <citation type="journal article" date="2016" name="BMC Genomics">
        <title>Comparative genomics reveals Cyclospora cayetanensis possesses coccidia-like metabolism and invasion components but unique surface antigens.</title>
        <authorList>
            <person name="Liu S."/>
            <person name="Wang L."/>
            <person name="Zheng H."/>
            <person name="Xu Z."/>
            <person name="Roellig D.M."/>
            <person name="Li N."/>
            <person name="Frace M.A."/>
            <person name="Tang K."/>
            <person name="Arrowood M.J."/>
            <person name="Moss D.M."/>
            <person name="Zhang L."/>
            <person name="Feng Y."/>
            <person name="Xiao L."/>
        </authorList>
    </citation>
    <scope>NUCLEOTIDE SEQUENCE [LARGE SCALE GENOMIC DNA]</scope>
    <source>
        <strain evidence="10 11">CHN_HEN01</strain>
    </source>
</reference>
<evidence type="ECO:0000256" key="3">
    <source>
        <dbReference type="ARBA" id="ARBA00022692"/>
    </source>
</evidence>
<dbReference type="PANTHER" id="PTHR48041">
    <property type="entry name" value="ABC TRANSPORTER G FAMILY MEMBER 28"/>
    <property type="match status" value="1"/>
</dbReference>
<dbReference type="InParanoid" id="A0A1D3D5I1"/>
<comment type="subcellular location">
    <subcellularLocation>
        <location evidence="1">Membrane</location>
        <topology evidence="1">Multi-pass membrane protein</topology>
    </subcellularLocation>
</comment>
<dbReference type="Pfam" id="PF19055">
    <property type="entry name" value="ABC2_membrane_7"/>
    <property type="match status" value="1"/>
</dbReference>
<organism evidence="10 11">
    <name type="scientific">Cyclospora cayetanensis</name>
    <dbReference type="NCBI Taxonomy" id="88456"/>
    <lineage>
        <taxon>Eukaryota</taxon>
        <taxon>Sar</taxon>
        <taxon>Alveolata</taxon>
        <taxon>Apicomplexa</taxon>
        <taxon>Conoidasida</taxon>
        <taxon>Coccidia</taxon>
        <taxon>Eucoccidiorida</taxon>
        <taxon>Eimeriorina</taxon>
        <taxon>Eimeriidae</taxon>
        <taxon>Cyclospora</taxon>
    </lineage>
</organism>
<evidence type="ECO:0000259" key="8">
    <source>
        <dbReference type="Pfam" id="PF01061"/>
    </source>
</evidence>
<evidence type="ECO:0000259" key="9">
    <source>
        <dbReference type="Pfam" id="PF19055"/>
    </source>
</evidence>
<accession>A0A1D3D5I1</accession>
<dbReference type="PANTHER" id="PTHR48041:SF139">
    <property type="entry name" value="PROTEIN SCARLET"/>
    <property type="match status" value="1"/>
</dbReference>
<sequence length="522" mass="58183">MPCALLDTPAGLSSTDASSLVLGLRRVASQCGVTFIVSIHQPRSEVFECFDSVILLAAGRCIYNGPREYMEAYFTRLEHPLPLYLNPAEFYLELVTVGCPSCCLETLANAYEATEKKKQESRVWEHLQHMQRVKEREGLCVNSASVDVAEPPHSQKAQWWTGKSKEEGEAKDRIGAKGGCERETQAFTPPGPTKVTEGCSKETLNESAKDVGSTEAEEEGPGSALNMLLRDGGSRRDQASWLKQYWVLQQRSIRRTVRDRRSLCLTVLSVYIYSLLTGILFLNAYYKGAVFYQLSAHVLMCIALSIIPFVNTVIYLERKLQLLYETSDGYYSPGPYLLAEICTSFLLILVTLVPSLLIIFGLCGFPFGRLPMVLLLYFIFEAVSTQSHRVFRLLSFAAVDGEAAIRVADEDLAAVGIAATSVPTALRFLIFLSPYFYLFEGLAIVLYNDDQDIFNDPERRAIFGYPTIEEMYKAFGLAGTFADSSLTPKQWLWLADILPLAGSTVAAHGACILYWMNKRLAK</sequence>
<keyword evidence="4 7" id="KW-1133">Transmembrane helix</keyword>
<keyword evidence="5 7" id="KW-0472">Membrane</keyword>
<evidence type="ECO:0000256" key="6">
    <source>
        <dbReference type="SAM" id="MobiDB-lite"/>
    </source>
</evidence>
<dbReference type="Pfam" id="PF01061">
    <property type="entry name" value="ABC2_membrane"/>
    <property type="match status" value="1"/>
</dbReference>
<gene>
    <name evidence="10" type="ORF">cyc_03113</name>
</gene>
<evidence type="ECO:0000256" key="4">
    <source>
        <dbReference type="ARBA" id="ARBA00022989"/>
    </source>
</evidence>
<proteinExistence type="predicted"/>
<dbReference type="InterPro" id="IPR043926">
    <property type="entry name" value="ABCG_dom"/>
</dbReference>
<feature type="compositionally biased region" description="Basic and acidic residues" evidence="6">
    <location>
        <begin position="199"/>
        <end position="209"/>
    </location>
</feature>
<feature type="domain" description="ABC transporter family G" evidence="9">
    <location>
        <begin position="40"/>
        <end position="95"/>
    </location>
</feature>
<keyword evidence="11" id="KW-1185">Reference proteome</keyword>
<dbReference type="GO" id="GO:0140359">
    <property type="term" value="F:ABC-type transporter activity"/>
    <property type="evidence" value="ECO:0007669"/>
    <property type="project" value="InterPro"/>
</dbReference>
<keyword evidence="3 7" id="KW-0812">Transmembrane</keyword>
<dbReference type="InterPro" id="IPR050352">
    <property type="entry name" value="ABCG_transporters"/>
</dbReference>
<feature type="transmembrane region" description="Helical" evidence="7">
    <location>
        <begin position="263"/>
        <end position="286"/>
    </location>
</feature>
<evidence type="ECO:0000256" key="7">
    <source>
        <dbReference type="SAM" id="Phobius"/>
    </source>
</evidence>
<feature type="region of interest" description="Disordered" evidence="6">
    <location>
        <begin position="151"/>
        <end position="220"/>
    </location>
</feature>
<dbReference type="Proteomes" id="UP000095192">
    <property type="component" value="Unassembled WGS sequence"/>
</dbReference>
<feature type="transmembrane region" description="Helical" evidence="7">
    <location>
        <begin position="366"/>
        <end position="383"/>
    </location>
</feature>
<dbReference type="VEuPathDB" id="ToxoDB:cyc_03113"/>
<feature type="transmembrane region" description="Helical" evidence="7">
    <location>
        <begin position="337"/>
        <end position="360"/>
    </location>
</feature>
<keyword evidence="2" id="KW-0813">Transport</keyword>
<comment type="caution">
    <text evidence="10">The sequence shown here is derived from an EMBL/GenBank/DDBJ whole genome shotgun (WGS) entry which is preliminary data.</text>
</comment>
<feature type="compositionally biased region" description="Basic and acidic residues" evidence="6">
    <location>
        <begin position="163"/>
        <end position="184"/>
    </location>
</feature>
<feature type="transmembrane region" description="Helical" evidence="7">
    <location>
        <begin position="292"/>
        <end position="316"/>
    </location>
</feature>
<feature type="transmembrane region" description="Helical" evidence="7">
    <location>
        <begin position="428"/>
        <end position="447"/>
    </location>
</feature>
<feature type="domain" description="ABC-2 type transporter transmembrane" evidence="8">
    <location>
        <begin position="244"/>
        <end position="384"/>
    </location>
</feature>
<feature type="transmembrane region" description="Helical" evidence="7">
    <location>
        <begin position="491"/>
        <end position="516"/>
    </location>
</feature>
<evidence type="ECO:0000256" key="2">
    <source>
        <dbReference type="ARBA" id="ARBA00022448"/>
    </source>
</evidence>
<dbReference type="AlphaFoldDB" id="A0A1D3D5I1"/>
<dbReference type="InterPro" id="IPR013525">
    <property type="entry name" value="ABC2_TM"/>
</dbReference>
<evidence type="ECO:0000256" key="1">
    <source>
        <dbReference type="ARBA" id="ARBA00004141"/>
    </source>
</evidence>
<evidence type="ECO:0000313" key="11">
    <source>
        <dbReference type="Proteomes" id="UP000095192"/>
    </source>
</evidence>
<evidence type="ECO:0000313" key="10">
    <source>
        <dbReference type="EMBL" id="OEH78718.1"/>
    </source>
</evidence>
<protein>
    <submittedName>
        <fullName evidence="10">ABC transporter</fullName>
    </submittedName>
</protein>
<dbReference type="EMBL" id="JROU02000647">
    <property type="protein sequence ID" value="OEH78718.1"/>
    <property type="molecule type" value="Genomic_DNA"/>
</dbReference>
<name>A0A1D3D5I1_9EIME</name>
<evidence type="ECO:0000256" key="5">
    <source>
        <dbReference type="ARBA" id="ARBA00023136"/>
    </source>
</evidence>
<dbReference type="VEuPathDB" id="ToxoDB:LOC34619863"/>